<protein>
    <recommendedName>
        <fullName evidence="8">RNA-dependent RNA polymerase</fullName>
        <ecNumber evidence="8">2.7.7.48</ecNumber>
    </recommendedName>
</protein>
<organism evidence="12 13">
    <name type="scientific">Cladosporium halotolerans</name>
    <dbReference type="NCBI Taxonomy" id="1052096"/>
    <lineage>
        <taxon>Eukaryota</taxon>
        <taxon>Fungi</taxon>
        <taxon>Dikarya</taxon>
        <taxon>Ascomycota</taxon>
        <taxon>Pezizomycotina</taxon>
        <taxon>Dothideomycetes</taxon>
        <taxon>Dothideomycetidae</taxon>
        <taxon>Cladosporiales</taxon>
        <taxon>Cladosporiaceae</taxon>
        <taxon>Cladosporium</taxon>
    </lineage>
</organism>
<comment type="caution">
    <text evidence="12">The sequence shown here is derived from an EMBL/GenBank/DDBJ whole genome shotgun (WGS) entry which is preliminary data.</text>
</comment>
<comment type="catalytic activity">
    <reaction evidence="7 8">
        <text>RNA(n) + a ribonucleoside 5'-triphosphate = RNA(n+1) + diphosphate</text>
        <dbReference type="Rhea" id="RHEA:21248"/>
        <dbReference type="Rhea" id="RHEA-COMP:14527"/>
        <dbReference type="Rhea" id="RHEA-COMP:17342"/>
        <dbReference type="ChEBI" id="CHEBI:33019"/>
        <dbReference type="ChEBI" id="CHEBI:61557"/>
        <dbReference type="ChEBI" id="CHEBI:140395"/>
        <dbReference type="EC" id="2.7.7.48"/>
    </reaction>
</comment>
<gene>
    <name evidence="12" type="ORF">WHR41_08065</name>
</gene>
<comment type="similarity">
    <text evidence="1 8">Belongs to the RdRP family.</text>
</comment>
<evidence type="ECO:0000256" key="2">
    <source>
        <dbReference type="ARBA" id="ARBA00022484"/>
    </source>
</evidence>
<dbReference type="GO" id="GO:0030422">
    <property type="term" value="P:siRNA processing"/>
    <property type="evidence" value="ECO:0007669"/>
    <property type="project" value="TreeGrafter"/>
</dbReference>
<feature type="domain" description="RDRP core" evidence="10">
    <location>
        <begin position="103"/>
        <end position="673"/>
    </location>
</feature>
<feature type="region of interest" description="Disordered" evidence="9">
    <location>
        <begin position="959"/>
        <end position="997"/>
    </location>
</feature>
<keyword evidence="13" id="KW-1185">Reference proteome</keyword>
<evidence type="ECO:0000256" key="3">
    <source>
        <dbReference type="ARBA" id="ARBA00022679"/>
    </source>
</evidence>
<dbReference type="RefSeq" id="XP_069226425.1">
    <property type="nucleotide sequence ID" value="XM_069376669.1"/>
</dbReference>
<feature type="region of interest" description="Disordered" evidence="9">
    <location>
        <begin position="863"/>
        <end position="897"/>
    </location>
</feature>
<evidence type="ECO:0000256" key="4">
    <source>
        <dbReference type="ARBA" id="ARBA00022695"/>
    </source>
</evidence>
<feature type="compositionally biased region" description="Polar residues" evidence="9">
    <location>
        <begin position="863"/>
        <end position="873"/>
    </location>
</feature>
<dbReference type="PANTHER" id="PTHR23079">
    <property type="entry name" value="RNA-DEPENDENT RNA POLYMERASE"/>
    <property type="match status" value="1"/>
</dbReference>
<evidence type="ECO:0000256" key="8">
    <source>
        <dbReference type="RuleBase" id="RU363098"/>
    </source>
</evidence>
<evidence type="ECO:0000259" key="10">
    <source>
        <dbReference type="Pfam" id="PF05183"/>
    </source>
</evidence>
<keyword evidence="6" id="KW-0943">RNA-mediated gene silencing</keyword>
<dbReference type="Pfam" id="PF05183">
    <property type="entry name" value="RdRP"/>
    <property type="match status" value="1"/>
</dbReference>
<evidence type="ECO:0000256" key="9">
    <source>
        <dbReference type="SAM" id="MobiDB-lite"/>
    </source>
</evidence>
<dbReference type="AlphaFoldDB" id="A0AB34KF64"/>
<feature type="compositionally biased region" description="Basic and acidic residues" evidence="9">
    <location>
        <begin position="959"/>
        <end position="975"/>
    </location>
</feature>
<keyword evidence="3 8" id="KW-0808">Transferase</keyword>
<keyword evidence="2 8" id="KW-0696">RNA-directed RNA polymerase</keyword>
<dbReference type="PANTHER" id="PTHR23079:SF55">
    <property type="entry name" value="RNA-DIRECTED RNA POLYMERASE"/>
    <property type="match status" value="1"/>
</dbReference>
<evidence type="ECO:0000256" key="7">
    <source>
        <dbReference type="ARBA" id="ARBA00048744"/>
    </source>
</evidence>
<dbReference type="GO" id="GO:0003723">
    <property type="term" value="F:RNA binding"/>
    <property type="evidence" value="ECO:0007669"/>
    <property type="project" value="UniProtKB-KW"/>
</dbReference>
<sequence>MNLNAVHLPFDVHYQLEACISHGRLHESNLSVLWAKELLALDEDLGAETLGSKHQRATRLLEKLLESKETFDHPMDIFQLKDKVSLVQKKVPRYCTMVRSATVTPTTIYFHSASMDTSNRIIRKYREHEDRFLRVKFRDESYKGTIMAYDDDTANELFTRVKRTMMNGIVVGDRHYEFLAYGNSQFREHGAYFFASTNTLTAAMIREKMGKFEDIKVVAKYASRVGQCFTTRAMANGVTVKRIDDIERDGHCFTDGVGKISMFLAQMTAQEMGLSSFASDCPSVYQFRLGGCKGVLAVDPNLKGQVIEVRPSQEKFPADYKGLEICRVSKFSTAYLNQQIVLVLSALGVPDEVFLSKLRSMLSNLERAMTEETMALKLLQKNIDLNQSTVEVACMILEGFMATKDPFVITCLRLWRAWCTKYLKEKAKISVEQGAFVMGCVDETGTLKGHSNFAPASDLTRDETSLPEIFLQVPDPDRKGKFIIVQGVCTIARNPSLHPGDIRVVKAVDVPELHHLRNCVVLPQTGHRDIPSMCSGGDLDGDGYLVMWDATLLPSEWNHAPMDYSAPPPVLSAGPVTVDAMTSFFVQHMKNDNLGRVATAHRYWADRCEEGVKDPKCVRLAALHSKAVDYAKTGVPAEMPKDLRVTMWPHWAEKKDLRVYRSRRVLGLLYDEVDRMPFVPAWEGEFDERVLQACACEEGMLEEARVVKREYDEALRRVMAQYGIQSEFEVWTAFVLEHNHESRDFKIAEELGGIVAALKQQFQHMCYEKAGTTPKERDWEKVKPFVVAMYNVTAQELAAANAECEKKKMVAGEWVPARLRNFESMPLISFPWLFQRELGRIAKGSTAINFLDAELRLPATSPSISTRVDSTAPTEIASKPATPAPVKEPKALKDQRTRDEYSLLESRAFETRDVQGFEKKFAEINSMAAKSSGNFDGAVVFADSEEVWDIEYEQAVVDKDGPEGRGKVEREKAIAQDDDENESEDEGEEEQQVTILVEKSSAIEGLEKLESWMS</sequence>
<dbReference type="GO" id="GO:0003968">
    <property type="term" value="F:RNA-directed RNA polymerase activity"/>
    <property type="evidence" value="ECO:0007669"/>
    <property type="project" value="UniProtKB-KW"/>
</dbReference>
<proteinExistence type="inferred from homology"/>
<dbReference type="EMBL" id="JAAQHG020000036">
    <property type="protein sequence ID" value="KAL1583318.1"/>
    <property type="molecule type" value="Genomic_DNA"/>
</dbReference>
<keyword evidence="4 8" id="KW-0548">Nucleotidyltransferase</keyword>
<feature type="domain" description="RDRP C-terminal head" evidence="11">
    <location>
        <begin position="700"/>
        <end position="843"/>
    </location>
</feature>
<reference evidence="12 13" key="1">
    <citation type="journal article" date="2020" name="Microbiol. Resour. Announc.">
        <title>Draft Genome Sequence of a Cladosporium Species Isolated from the Mesophotic Ascidian Didemnum maculosum.</title>
        <authorList>
            <person name="Gioti A."/>
            <person name="Siaperas R."/>
            <person name="Nikolaivits E."/>
            <person name="Le Goff G."/>
            <person name="Ouazzani J."/>
            <person name="Kotoulas G."/>
            <person name="Topakas E."/>
        </authorList>
    </citation>
    <scope>NUCLEOTIDE SEQUENCE [LARGE SCALE GENOMIC DNA]</scope>
    <source>
        <strain evidence="12 13">TM138-S3</strain>
    </source>
</reference>
<dbReference type="EC" id="2.7.7.48" evidence="8"/>
<feature type="compositionally biased region" description="Basic and acidic residues" evidence="9">
    <location>
        <begin position="887"/>
        <end position="897"/>
    </location>
</feature>
<name>A0AB34KF64_9PEZI</name>
<dbReference type="InterPro" id="IPR007855">
    <property type="entry name" value="RDRP"/>
</dbReference>
<evidence type="ECO:0000313" key="12">
    <source>
        <dbReference type="EMBL" id="KAL1583318.1"/>
    </source>
</evidence>
<accession>A0AB34KF64</accession>
<feature type="compositionally biased region" description="Acidic residues" evidence="9">
    <location>
        <begin position="976"/>
        <end position="991"/>
    </location>
</feature>
<dbReference type="GeneID" id="96009507"/>
<evidence type="ECO:0000259" key="11">
    <source>
        <dbReference type="Pfam" id="PF26253"/>
    </source>
</evidence>
<dbReference type="InterPro" id="IPR057596">
    <property type="entry name" value="RDRP_core"/>
</dbReference>
<dbReference type="Proteomes" id="UP000803884">
    <property type="component" value="Unassembled WGS sequence"/>
</dbReference>
<evidence type="ECO:0000256" key="5">
    <source>
        <dbReference type="ARBA" id="ARBA00022884"/>
    </source>
</evidence>
<evidence type="ECO:0000313" key="13">
    <source>
        <dbReference type="Proteomes" id="UP000803884"/>
    </source>
</evidence>
<keyword evidence="5 8" id="KW-0694">RNA-binding</keyword>
<evidence type="ECO:0000256" key="6">
    <source>
        <dbReference type="ARBA" id="ARBA00023158"/>
    </source>
</evidence>
<dbReference type="Pfam" id="PF26253">
    <property type="entry name" value="RdRP_head"/>
    <property type="match status" value="1"/>
</dbReference>
<dbReference type="InterPro" id="IPR058752">
    <property type="entry name" value="RDRP_C_head"/>
</dbReference>
<dbReference type="GO" id="GO:0031380">
    <property type="term" value="C:nuclear RNA-directed RNA polymerase complex"/>
    <property type="evidence" value="ECO:0007669"/>
    <property type="project" value="TreeGrafter"/>
</dbReference>
<evidence type="ECO:0000256" key="1">
    <source>
        <dbReference type="ARBA" id="ARBA00005762"/>
    </source>
</evidence>